<feature type="transmembrane region" description="Helical" evidence="2">
    <location>
        <begin position="203"/>
        <end position="227"/>
    </location>
</feature>
<reference evidence="6" key="2">
    <citation type="journal article" date="2019" name="bioRxiv">
        <title>Genomics, evolutionary history and diagnostics of the Alternaria alternata species group including apple and Asian pear pathotypes.</title>
        <authorList>
            <person name="Armitage A.D."/>
            <person name="Cockerton H.M."/>
            <person name="Sreenivasaprasad S."/>
            <person name="Woodhall J.W."/>
            <person name="Lane C.R."/>
            <person name="Harrison R.J."/>
            <person name="Clarkson J.P."/>
        </authorList>
    </citation>
    <scope>NUCLEOTIDE SEQUENCE [LARGE SCALE GENOMIC DNA]</scope>
    <source>
        <strain evidence="6">FERA 1177</strain>
    </source>
</reference>
<dbReference type="GeneID" id="29109178"/>
<dbReference type="Proteomes" id="UP000077248">
    <property type="component" value="Unassembled WGS sequence"/>
</dbReference>
<dbReference type="Pfam" id="PF02116">
    <property type="entry name" value="STE2"/>
    <property type="match status" value="1"/>
</dbReference>
<keyword evidence="2" id="KW-1133">Transmembrane helix</keyword>
<feature type="transmembrane region" description="Helical" evidence="2">
    <location>
        <begin position="276"/>
        <end position="297"/>
    </location>
</feature>
<dbReference type="InterPro" id="IPR000366">
    <property type="entry name" value="GPCR_STE2"/>
</dbReference>
<evidence type="ECO:0000313" key="5">
    <source>
        <dbReference type="Proteomes" id="UP000077248"/>
    </source>
</evidence>
<feature type="compositionally biased region" description="Polar residues" evidence="1">
    <location>
        <begin position="324"/>
        <end position="346"/>
    </location>
</feature>
<dbReference type="AlphaFoldDB" id="A0A177DMP1"/>
<feature type="transmembrane region" description="Helical" evidence="2">
    <location>
        <begin position="130"/>
        <end position="155"/>
    </location>
</feature>
<reference evidence="4" key="3">
    <citation type="journal article" date="2019" name="J. ISSAAS">
        <title>Genomics, evolutionary history and diagnostics of the Alternaria alternata species group including apple and Asian pear pathotypes.</title>
        <authorList>
            <person name="Armitage A.D."/>
            <person name="Cockerton H.M."/>
            <person name="Sreenivasaprasad S."/>
            <person name="Woodhall J."/>
            <person name="Lane C."/>
            <person name="Harrison R.J."/>
            <person name="Clarkson J.P."/>
        </authorList>
    </citation>
    <scope>NUCLEOTIDE SEQUENCE</scope>
    <source>
        <strain evidence="4">FERA 1177</strain>
    </source>
</reference>
<sequence>MDGIAQSIQVPPNFDPWNQNFTLAVSDGYGEWLAVPVNMKSLDDYRIYGFRLAISYGTGFGVSLMLLVVLLLLTKAEKRKSFIFFLNAACLLTNTIRCLLFCTWVTGNFYDPYTVLSGNRSRLTSADFASFITINIFGVIVTILVFMSLSLQVWIVCVTTPPLQRSIIMGTTTVMACIALGFRLAAVYLSTKLTLNALDTDSILVLIAVSYILQAVSIWMFSCVFTYKLGHAIIQRRRLNMPQFGPMQIVFIMGCQTMFVPAIFASLQFANILPEIVAHVLTMICIFLPFSAIWAGVVNDQNLATRGPDAHQRLIRSDFHDKSAPSTLSESSTVCEKSRQMSSWSDMKSKDHESLITTPTSHIHNKSIDENCIRVDRKFGFSREDATDQV</sequence>
<protein>
    <submittedName>
        <fullName evidence="3">Pheromone receptor</fullName>
    </submittedName>
</protein>
<dbReference type="STRING" id="5599.A0A177DMP1"/>
<keyword evidence="3" id="KW-0675">Receptor</keyword>
<keyword evidence="5" id="KW-1185">Reference proteome</keyword>
<dbReference type="EMBL" id="PDXD01000053">
    <property type="protein sequence ID" value="RYN67408.1"/>
    <property type="molecule type" value="Genomic_DNA"/>
</dbReference>
<dbReference type="OMA" id="VSICYFS"/>
<dbReference type="PRINTS" id="PR00250">
    <property type="entry name" value="GPCRSTE2"/>
</dbReference>
<dbReference type="InterPro" id="IPR027458">
    <property type="entry name" value="STE2_TM1-TM2_sf"/>
</dbReference>
<reference evidence="3 5" key="1">
    <citation type="submission" date="2016-05" db="EMBL/GenBank/DDBJ databases">
        <title>Comparative analysis of secretome profiles of manganese(II)-oxidizing ascomycete fungi.</title>
        <authorList>
            <consortium name="DOE Joint Genome Institute"/>
            <person name="Zeiner C.A."/>
            <person name="Purvine S.O."/>
            <person name="Zink E.M."/>
            <person name="Wu S."/>
            <person name="Pasa-Tolic L."/>
            <person name="Chaput D.L."/>
            <person name="Haridas S."/>
            <person name="Grigoriev I.V."/>
            <person name="Santelli C.M."/>
            <person name="Hansel C.M."/>
        </authorList>
    </citation>
    <scope>NUCLEOTIDE SEQUENCE [LARGE SCALE GENOMIC DNA]</scope>
    <source>
        <strain evidence="3 5">SRC1lrK2f</strain>
    </source>
</reference>
<dbReference type="KEGG" id="aalt:CC77DRAFT_1009275"/>
<dbReference type="Gene3D" id="1.10.287.920">
    <property type="entry name" value="Pheromone alpha factor receptor"/>
    <property type="match status" value="1"/>
</dbReference>
<name>A0A177DMP1_ALTAL</name>
<evidence type="ECO:0000256" key="2">
    <source>
        <dbReference type="SAM" id="Phobius"/>
    </source>
</evidence>
<feature type="transmembrane region" description="Helical" evidence="2">
    <location>
        <begin position="167"/>
        <end position="191"/>
    </location>
</feature>
<dbReference type="GO" id="GO:0004932">
    <property type="term" value="F:mating-type factor pheromone receptor activity"/>
    <property type="evidence" value="ECO:0007669"/>
    <property type="project" value="InterPro"/>
</dbReference>
<dbReference type="GO" id="GO:0000750">
    <property type="term" value="P:pheromone-dependent signal transduction involved in conjugation with cellular fusion"/>
    <property type="evidence" value="ECO:0007669"/>
    <property type="project" value="TreeGrafter"/>
</dbReference>
<dbReference type="PANTHER" id="PTHR28009">
    <property type="entry name" value="PHEROMONE ALPHA FACTOR RECEPTOR"/>
    <property type="match status" value="1"/>
</dbReference>
<dbReference type="RefSeq" id="XP_018385842.1">
    <property type="nucleotide sequence ID" value="XM_018523584.1"/>
</dbReference>
<feature type="region of interest" description="Disordered" evidence="1">
    <location>
        <begin position="321"/>
        <end position="350"/>
    </location>
</feature>
<organism evidence="3 5">
    <name type="scientific">Alternaria alternata</name>
    <name type="common">Alternaria rot fungus</name>
    <name type="synonym">Torula alternata</name>
    <dbReference type="NCBI Taxonomy" id="5599"/>
    <lineage>
        <taxon>Eukaryota</taxon>
        <taxon>Fungi</taxon>
        <taxon>Dikarya</taxon>
        <taxon>Ascomycota</taxon>
        <taxon>Pezizomycotina</taxon>
        <taxon>Dothideomycetes</taxon>
        <taxon>Pleosporomycetidae</taxon>
        <taxon>Pleosporales</taxon>
        <taxon>Pleosporineae</taxon>
        <taxon>Pleosporaceae</taxon>
        <taxon>Alternaria</taxon>
        <taxon>Alternaria sect. Alternaria</taxon>
        <taxon>Alternaria alternata complex</taxon>
    </lineage>
</organism>
<evidence type="ECO:0000313" key="6">
    <source>
        <dbReference type="Proteomes" id="UP000291422"/>
    </source>
</evidence>
<dbReference type="EMBL" id="KV441479">
    <property type="protein sequence ID" value="OAG20421.1"/>
    <property type="molecule type" value="Genomic_DNA"/>
</dbReference>
<evidence type="ECO:0000313" key="4">
    <source>
        <dbReference type="EMBL" id="RYN67408.1"/>
    </source>
</evidence>
<keyword evidence="2" id="KW-0472">Membrane</keyword>
<evidence type="ECO:0000313" key="3">
    <source>
        <dbReference type="EMBL" id="OAG20421.1"/>
    </source>
</evidence>
<evidence type="ECO:0000256" key="1">
    <source>
        <dbReference type="SAM" id="MobiDB-lite"/>
    </source>
</evidence>
<dbReference type="PANTHER" id="PTHR28009:SF1">
    <property type="entry name" value="PHEROMONE ALPHA FACTOR RECEPTOR"/>
    <property type="match status" value="1"/>
</dbReference>
<dbReference type="GO" id="GO:0038038">
    <property type="term" value="C:G protein-coupled receptor homodimeric complex"/>
    <property type="evidence" value="ECO:0007669"/>
    <property type="project" value="TreeGrafter"/>
</dbReference>
<keyword evidence="2" id="KW-0812">Transmembrane</keyword>
<dbReference type="CDD" id="cd14939">
    <property type="entry name" value="7tmD_STE2"/>
    <property type="match status" value="1"/>
</dbReference>
<dbReference type="Proteomes" id="UP000291422">
    <property type="component" value="Unassembled WGS sequence"/>
</dbReference>
<proteinExistence type="predicted"/>
<feature type="transmembrane region" description="Helical" evidence="2">
    <location>
        <begin position="248"/>
        <end position="270"/>
    </location>
</feature>
<dbReference type="VEuPathDB" id="FungiDB:CC77DRAFT_1009275"/>
<feature type="transmembrane region" description="Helical" evidence="2">
    <location>
        <begin position="48"/>
        <end position="73"/>
    </location>
</feature>
<accession>A0A177DMP1</accession>
<feature type="transmembrane region" description="Helical" evidence="2">
    <location>
        <begin position="85"/>
        <end position="110"/>
    </location>
</feature>
<gene>
    <name evidence="4" type="ORF">AA0117_g11543</name>
    <name evidence="3" type="ORF">CC77DRAFT_1009275</name>
</gene>